<dbReference type="Proteomes" id="UP000236895">
    <property type="component" value="Unassembled WGS sequence"/>
</dbReference>
<dbReference type="GO" id="GO:0009306">
    <property type="term" value="P:protein secretion"/>
    <property type="evidence" value="ECO:0007669"/>
    <property type="project" value="InterPro"/>
</dbReference>
<dbReference type="InterPro" id="IPR004846">
    <property type="entry name" value="T2SS/T3SS_dom"/>
</dbReference>
<dbReference type="RefSeq" id="WP_103846919.1">
    <property type="nucleotide sequence ID" value="NZ_PKRU02000003.1"/>
</dbReference>
<protein>
    <submittedName>
        <fullName evidence="5">Type II and III secretion system protein family protein</fullName>
    </submittedName>
</protein>
<feature type="domain" description="Pilus formation protein N-terminal" evidence="4">
    <location>
        <begin position="47"/>
        <end position="116"/>
    </location>
</feature>
<name>A0A424FNL6_9HYPH</name>
<evidence type="ECO:0000256" key="2">
    <source>
        <dbReference type="SAM" id="SignalP"/>
    </source>
</evidence>
<dbReference type="PANTHER" id="PTHR30332">
    <property type="entry name" value="PROBABLE GENERAL SECRETION PATHWAY PROTEIN D"/>
    <property type="match status" value="1"/>
</dbReference>
<dbReference type="InterPro" id="IPR050810">
    <property type="entry name" value="Bact_Secretion_Sys_Channel"/>
</dbReference>
<proteinExistence type="inferred from homology"/>
<organism evidence="5 6">
    <name type="scientific">Candidatus Liberibacter solanacearum</name>
    <dbReference type="NCBI Taxonomy" id="556287"/>
    <lineage>
        <taxon>Bacteria</taxon>
        <taxon>Pseudomonadati</taxon>
        <taxon>Pseudomonadota</taxon>
        <taxon>Alphaproteobacteria</taxon>
        <taxon>Hyphomicrobiales</taxon>
        <taxon>Rhizobiaceae</taxon>
        <taxon>Liberibacter</taxon>
    </lineage>
</organism>
<dbReference type="Pfam" id="PF13629">
    <property type="entry name" value="T2SS-T3SS_pil_N"/>
    <property type="match status" value="1"/>
</dbReference>
<keyword evidence="2" id="KW-0732">Signal</keyword>
<evidence type="ECO:0000256" key="1">
    <source>
        <dbReference type="RuleBase" id="RU004003"/>
    </source>
</evidence>
<dbReference type="AlphaFoldDB" id="A0A424FNL6"/>
<dbReference type="EMBL" id="PKRU02000003">
    <property type="protein sequence ID" value="RPD37733.1"/>
    <property type="molecule type" value="Genomic_DNA"/>
</dbReference>
<feature type="signal peptide" evidence="2">
    <location>
        <begin position="1"/>
        <end position="24"/>
    </location>
</feature>
<evidence type="ECO:0000313" key="5">
    <source>
        <dbReference type="EMBL" id="RPD37733.1"/>
    </source>
</evidence>
<dbReference type="InterPro" id="IPR004845">
    <property type="entry name" value="T2SS_GspD_CS"/>
</dbReference>
<dbReference type="InterPro" id="IPR001775">
    <property type="entry name" value="GspD/PilQ"/>
</dbReference>
<feature type="domain" description="Type II/III secretion system secretin-like" evidence="3">
    <location>
        <begin position="261"/>
        <end position="417"/>
    </location>
</feature>
<accession>A0A424FNL6</accession>
<dbReference type="InterPro" id="IPR032789">
    <property type="entry name" value="T2SS-T3SS_pil_N"/>
</dbReference>
<dbReference type="GO" id="GO:0015627">
    <property type="term" value="C:type II protein secretion system complex"/>
    <property type="evidence" value="ECO:0007669"/>
    <property type="project" value="TreeGrafter"/>
</dbReference>
<reference evidence="5 6" key="1">
    <citation type="submission" date="2018-11" db="EMBL/GenBank/DDBJ databases">
        <title>Genome Analysis of Haplotype D of Candidatus Liberibacter Solanacearum.</title>
        <authorList>
            <person name="Katsir L."/>
            <person name="Ruan Z."/>
            <person name="Santos Garcia D."/>
            <person name="Piasezky A."/>
            <person name="Jiang J."/>
            <person name="Sela N."/>
            <person name="Freilich S."/>
            <person name="Bahar O."/>
        </authorList>
    </citation>
    <scope>NUCLEOTIDE SEQUENCE [LARGE SCALE GENOMIC DNA]</scope>
    <source>
        <strain evidence="6">haplotype D1</strain>
    </source>
</reference>
<feature type="chain" id="PRO_5019264655" evidence="2">
    <location>
        <begin position="25"/>
        <end position="472"/>
    </location>
</feature>
<evidence type="ECO:0000259" key="4">
    <source>
        <dbReference type="Pfam" id="PF13629"/>
    </source>
</evidence>
<comment type="caution">
    <text evidence="5">The sequence shown here is derived from an EMBL/GenBank/DDBJ whole genome shotgun (WGS) entry which is preliminary data.</text>
</comment>
<comment type="similarity">
    <text evidence="1">Belongs to the bacterial secretin family.</text>
</comment>
<gene>
    <name evidence="5" type="ORF">C0030_000795</name>
</gene>
<sequence length="472" mass="51343">MKNFQKTLLMLFVIFISSSNFLLAQSKLVGAKNASTIHIGDSAIGTSKKINIGLGKVVILHLPSRVQDVLVSDPTKADVVVHSSKTVYIFGKSVGQANVILIGHDEKQLLNIDIFIERDISNLEMTFRRFLSGSNIHVEMLSDNLVLHGDVRTIQDSQHAVELSNMFLSNDRNNLYNKTASGSKVINLLNIGAEDQVTLKVTIAEVRRDVLKQIGFQHTISSGGHSKGTQIDFGGSVGAQGGDFAMTTILDRFTFKSVLNALERATAIRTLAEPTLTAISGQNATFRSGGTRLYRSVGVNGTSTITPHDYGVVLTFTPTVLSPGRIGLRIETEVSEPVLGVSATEEPEYRMRKADTTVELPSGGTIVLAGLLKDDIQQKKGGVPLLSKIPILGALFRNSSFSREETEIFISATPFLVKPVAMNELSRPDDNYDIENDAKAFLFNRVNKIYGPKEAAQGNGQNYKGAIGFIYK</sequence>
<evidence type="ECO:0000313" key="6">
    <source>
        <dbReference type="Proteomes" id="UP000236895"/>
    </source>
</evidence>
<evidence type="ECO:0000259" key="3">
    <source>
        <dbReference type="Pfam" id="PF00263"/>
    </source>
</evidence>
<dbReference type="PRINTS" id="PR00811">
    <property type="entry name" value="BCTERIALGSPD"/>
</dbReference>
<dbReference type="Pfam" id="PF00263">
    <property type="entry name" value="Secretin"/>
    <property type="match status" value="1"/>
</dbReference>
<dbReference type="PROSITE" id="PS00875">
    <property type="entry name" value="T2SP_D"/>
    <property type="match status" value="1"/>
</dbReference>
<dbReference type="PANTHER" id="PTHR30332:SF17">
    <property type="entry name" value="TYPE IV PILIATION SYSTEM PROTEIN DR_0774-RELATED"/>
    <property type="match status" value="1"/>
</dbReference>